<dbReference type="SUPFAM" id="SSF52047">
    <property type="entry name" value="RNI-like"/>
    <property type="match status" value="1"/>
</dbReference>
<gene>
    <name evidence="1" type="ORF">CONPUDRAFT_165716</name>
</gene>
<dbReference type="KEGG" id="cput:CONPUDRAFT_165716"/>
<dbReference type="GeneID" id="19205374"/>
<dbReference type="Proteomes" id="UP000053558">
    <property type="component" value="Unassembled WGS sequence"/>
</dbReference>
<keyword evidence="2" id="KW-1185">Reference proteome</keyword>
<dbReference type="OMA" id="EITHEMQ"/>
<name>A0A5M3MRD2_CONPW</name>
<evidence type="ECO:0008006" key="3">
    <source>
        <dbReference type="Google" id="ProtNLM"/>
    </source>
</evidence>
<evidence type="ECO:0000313" key="2">
    <source>
        <dbReference type="Proteomes" id="UP000053558"/>
    </source>
</evidence>
<dbReference type="OrthoDB" id="3258386at2759"/>
<reference evidence="2" key="1">
    <citation type="journal article" date="2012" name="Science">
        <title>The Paleozoic origin of enzymatic lignin decomposition reconstructed from 31 fungal genomes.</title>
        <authorList>
            <person name="Floudas D."/>
            <person name="Binder M."/>
            <person name="Riley R."/>
            <person name="Barry K."/>
            <person name="Blanchette R.A."/>
            <person name="Henrissat B."/>
            <person name="Martinez A.T."/>
            <person name="Otillar R."/>
            <person name="Spatafora J.W."/>
            <person name="Yadav J.S."/>
            <person name="Aerts A."/>
            <person name="Benoit I."/>
            <person name="Boyd A."/>
            <person name="Carlson A."/>
            <person name="Copeland A."/>
            <person name="Coutinho P.M."/>
            <person name="de Vries R.P."/>
            <person name="Ferreira P."/>
            <person name="Findley K."/>
            <person name="Foster B."/>
            <person name="Gaskell J."/>
            <person name="Glotzer D."/>
            <person name="Gorecki P."/>
            <person name="Heitman J."/>
            <person name="Hesse C."/>
            <person name="Hori C."/>
            <person name="Igarashi K."/>
            <person name="Jurgens J.A."/>
            <person name="Kallen N."/>
            <person name="Kersten P."/>
            <person name="Kohler A."/>
            <person name="Kuees U."/>
            <person name="Kumar T.K.A."/>
            <person name="Kuo A."/>
            <person name="LaButti K."/>
            <person name="Larrondo L.F."/>
            <person name="Lindquist E."/>
            <person name="Ling A."/>
            <person name="Lombard V."/>
            <person name="Lucas S."/>
            <person name="Lundell T."/>
            <person name="Martin R."/>
            <person name="McLaughlin D.J."/>
            <person name="Morgenstern I."/>
            <person name="Morin E."/>
            <person name="Murat C."/>
            <person name="Nagy L.G."/>
            <person name="Nolan M."/>
            <person name="Ohm R.A."/>
            <person name="Patyshakuliyeva A."/>
            <person name="Rokas A."/>
            <person name="Ruiz-Duenas F.J."/>
            <person name="Sabat G."/>
            <person name="Salamov A."/>
            <person name="Samejima M."/>
            <person name="Schmutz J."/>
            <person name="Slot J.C."/>
            <person name="St John F."/>
            <person name="Stenlid J."/>
            <person name="Sun H."/>
            <person name="Sun S."/>
            <person name="Syed K."/>
            <person name="Tsang A."/>
            <person name="Wiebenga A."/>
            <person name="Young D."/>
            <person name="Pisabarro A."/>
            <person name="Eastwood D.C."/>
            <person name="Martin F."/>
            <person name="Cullen D."/>
            <person name="Grigoriev I.V."/>
            <person name="Hibbett D.S."/>
        </authorList>
    </citation>
    <scope>NUCLEOTIDE SEQUENCE [LARGE SCALE GENOMIC DNA]</scope>
    <source>
        <strain evidence="2">RWD-64-598 SS2</strain>
    </source>
</reference>
<dbReference type="EMBL" id="JH711578">
    <property type="protein sequence ID" value="EIW81627.1"/>
    <property type="molecule type" value="Genomic_DNA"/>
</dbReference>
<sequence length="528" mass="59735">MHRALQTPEITLLIADQVSEFVRSKKYDDVPTAAVKADLLHFALACQIFRDPALNLLWCVLETVRPLLRCLPADLWEDNDGVFTLRNHRNLQEEDFALFREYGRKVRAIRGDWEDGMFPNVDRDSLRTINDRPWSRTLLPNLKCLSTEITHEMQLPEIKMLMVPSLMEIHLMQGDYWPEGKLAIVSALPQYCPNLAELSISYYPEEQLYEFSQAIRGLNHLEELWTDFVPDLSAIQHLANLPSFKSLHVLFVDRDHTRPATKPVVFMDTLEAMHISTSPNLMGTRAFMSGLVTPVKTLDIALPGLECSLEEVDLLVSLFPSHLSKLRLETLLVQSEGFMEPPLTYETPMTTLRPVLQFRNLRVLVWAISQMPTMTDDDMEMLGESLPRLEVLRLGDGRKANVPPRVTLDGVARLLRHCPALFELALSVDASNVPATIPAFVSDGGGIQNTNVVTLSVGDSPIVNPWPVAHYLWTILPSIEEVKASPSDWREDGWKEIWGRVPGCMDWIGDNWETVKTTGLPAFDHISG</sequence>
<evidence type="ECO:0000313" key="1">
    <source>
        <dbReference type="EMBL" id="EIW81627.1"/>
    </source>
</evidence>
<dbReference type="RefSeq" id="XP_007768929.1">
    <property type="nucleotide sequence ID" value="XM_007770739.1"/>
</dbReference>
<dbReference type="AlphaFoldDB" id="A0A5M3MRD2"/>
<accession>A0A5M3MRD2</accession>
<comment type="caution">
    <text evidence="1">The sequence shown here is derived from an EMBL/GenBank/DDBJ whole genome shotgun (WGS) entry which is preliminary data.</text>
</comment>
<proteinExistence type="predicted"/>
<protein>
    <recommendedName>
        <fullName evidence="3">F-box domain-containing protein</fullName>
    </recommendedName>
</protein>
<dbReference type="Gene3D" id="3.80.10.10">
    <property type="entry name" value="Ribonuclease Inhibitor"/>
    <property type="match status" value="1"/>
</dbReference>
<dbReference type="InterPro" id="IPR032675">
    <property type="entry name" value="LRR_dom_sf"/>
</dbReference>
<organism evidence="1 2">
    <name type="scientific">Coniophora puteana (strain RWD-64-598)</name>
    <name type="common">Brown rot fungus</name>
    <dbReference type="NCBI Taxonomy" id="741705"/>
    <lineage>
        <taxon>Eukaryota</taxon>
        <taxon>Fungi</taxon>
        <taxon>Dikarya</taxon>
        <taxon>Basidiomycota</taxon>
        <taxon>Agaricomycotina</taxon>
        <taxon>Agaricomycetes</taxon>
        <taxon>Agaricomycetidae</taxon>
        <taxon>Boletales</taxon>
        <taxon>Coniophorineae</taxon>
        <taxon>Coniophoraceae</taxon>
        <taxon>Coniophora</taxon>
    </lineage>
</organism>